<feature type="signal peptide" evidence="9">
    <location>
        <begin position="1"/>
        <end position="24"/>
    </location>
</feature>
<evidence type="ECO:0000256" key="5">
    <source>
        <dbReference type="ARBA" id="ARBA00022989"/>
    </source>
</evidence>
<evidence type="ECO:0000256" key="2">
    <source>
        <dbReference type="ARBA" id="ARBA00022622"/>
    </source>
</evidence>
<reference evidence="10" key="1">
    <citation type="submission" date="2013-04" db="EMBL/GenBank/DDBJ databases">
        <authorList>
            <person name="Qu J."/>
            <person name="Murali S.C."/>
            <person name="Bandaranaike D."/>
            <person name="Bellair M."/>
            <person name="Blankenburg K."/>
            <person name="Chao H."/>
            <person name="Dinh H."/>
            <person name="Doddapaneni H."/>
            <person name="Downs B."/>
            <person name="Dugan-Rocha S."/>
            <person name="Elkadiri S."/>
            <person name="Gnanaolivu R.D."/>
            <person name="Hernandez B."/>
            <person name="Javaid M."/>
            <person name="Jayaseelan J.C."/>
            <person name="Lee S."/>
            <person name="Li M."/>
            <person name="Ming W."/>
            <person name="Munidasa M."/>
            <person name="Muniz J."/>
            <person name="Nguyen L."/>
            <person name="Ongeri F."/>
            <person name="Osuji N."/>
            <person name="Pu L.-L."/>
            <person name="Puazo M."/>
            <person name="Qu C."/>
            <person name="Quiroz J."/>
            <person name="Raj R."/>
            <person name="Weissenberger G."/>
            <person name="Xin Y."/>
            <person name="Zou X."/>
            <person name="Han Y."/>
            <person name="Richards S."/>
            <person name="Worley K."/>
            <person name="Muzny D."/>
            <person name="Gibbs R."/>
        </authorList>
    </citation>
    <scope>NUCLEOTIDE SEQUENCE</scope>
    <source>
        <strain evidence="10">Sampled in the wild</strain>
    </source>
</reference>
<dbReference type="GO" id="GO:0098552">
    <property type="term" value="C:side of membrane"/>
    <property type="evidence" value="ECO:0007669"/>
    <property type="project" value="UniProtKB-KW"/>
</dbReference>
<gene>
    <name evidence="10" type="ORF">J437_LFUL001740</name>
</gene>
<dbReference type="GO" id="GO:0030431">
    <property type="term" value="P:sleep"/>
    <property type="evidence" value="ECO:0007669"/>
    <property type="project" value="InterPro"/>
</dbReference>
<sequence>MLGPVVKSAVLFVVLVILFEPAVSISCYQCTSTDTDNPYLCTEFMTEDEDIQPKPCDDTYDAKYCIKFTGRDEEGLKTKRFCSSLDRGTYCVYGSQTGDRLDYRSCWYTCSTDGCNSATRIGTENFLYSLVLGLLSKVFIEYIFY</sequence>
<reference evidence="10" key="2">
    <citation type="submission" date="2017-10" db="EMBL/GenBank/DDBJ databases">
        <title>Ladona fulva Genome sequencing and assembly.</title>
        <authorList>
            <person name="Murali S."/>
            <person name="Richards S."/>
            <person name="Bandaranaike D."/>
            <person name="Bellair M."/>
            <person name="Blankenburg K."/>
            <person name="Chao H."/>
            <person name="Dinh H."/>
            <person name="Doddapaneni H."/>
            <person name="Dugan-Rocha S."/>
            <person name="Elkadiri S."/>
            <person name="Gnanaolivu R."/>
            <person name="Hernandez B."/>
            <person name="Skinner E."/>
            <person name="Javaid M."/>
            <person name="Lee S."/>
            <person name="Li M."/>
            <person name="Ming W."/>
            <person name="Munidasa M."/>
            <person name="Muniz J."/>
            <person name="Nguyen L."/>
            <person name="Hughes D."/>
            <person name="Osuji N."/>
            <person name="Pu L.-L."/>
            <person name="Puazo M."/>
            <person name="Qu C."/>
            <person name="Quiroz J."/>
            <person name="Raj R."/>
            <person name="Weissenberger G."/>
            <person name="Xin Y."/>
            <person name="Zou X."/>
            <person name="Han Y."/>
            <person name="Worley K."/>
            <person name="Muzny D."/>
            <person name="Gibbs R."/>
        </authorList>
    </citation>
    <scope>NUCLEOTIDE SEQUENCE</scope>
    <source>
        <strain evidence="10">Sampled in the wild</strain>
    </source>
</reference>
<protein>
    <recommendedName>
        <fullName evidence="12">Protein sleepless</fullName>
    </recommendedName>
</protein>
<keyword evidence="4 9" id="KW-0732">Signal</keyword>
<dbReference type="EMBL" id="KZ308248">
    <property type="protein sequence ID" value="KAG8225706.1"/>
    <property type="molecule type" value="Genomic_DNA"/>
</dbReference>
<evidence type="ECO:0000256" key="7">
    <source>
        <dbReference type="ARBA" id="ARBA00023288"/>
    </source>
</evidence>
<evidence type="ECO:0000256" key="8">
    <source>
        <dbReference type="SAM" id="Phobius"/>
    </source>
</evidence>
<dbReference type="CDD" id="cd23590">
    <property type="entry name" value="TFP_LU_ECD_Bou"/>
    <property type="match status" value="1"/>
</dbReference>
<keyword evidence="6" id="KW-0325">Glycoprotein</keyword>
<keyword evidence="11" id="KW-1185">Reference proteome</keyword>
<dbReference type="Proteomes" id="UP000792457">
    <property type="component" value="Unassembled WGS sequence"/>
</dbReference>
<organism evidence="10 11">
    <name type="scientific">Ladona fulva</name>
    <name type="common">Scarce chaser dragonfly</name>
    <name type="synonym">Libellula fulva</name>
    <dbReference type="NCBI Taxonomy" id="123851"/>
    <lineage>
        <taxon>Eukaryota</taxon>
        <taxon>Metazoa</taxon>
        <taxon>Ecdysozoa</taxon>
        <taxon>Arthropoda</taxon>
        <taxon>Hexapoda</taxon>
        <taxon>Insecta</taxon>
        <taxon>Pterygota</taxon>
        <taxon>Palaeoptera</taxon>
        <taxon>Odonata</taxon>
        <taxon>Epiprocta</taxon>
        <taxon>Anisoptera</taxon>
        <taxon>Libelluloidea</taxon>
        <taxon>Libellulidae</taxon>
        <taxon>Ladona</taxon>
    </lineage>
</organism>
<name>A0A8K0JZT4_LADFU</name>
<dbReference type="PANTHER" id="PTHR33562:SF18">
    <property type="entry name" value="BOUDIN-RELATED"/>
    <property type="match status" value="1"/>
</dbReference>
<evidence type="ECO:0000256" key="6">
    <source>
        <dbReference type="ARBA" id="ARBA00023180"/>
    </source>
</evidence>
<dbReference type="AlphaFoldDB" id="A0A8K0JZT4"/>
<dbReference type="Pfam" id="PF17064">
    <property type="entry name" value="QVR"/>
    <property type="match status" value="1"/>
</dbReference>
<comment type="caution">
    <text evidence="10">The sequence shown here is derived from an EMBL/GenBank/DDBJ whole genome shotgun (WGS) entry which is preliminary data.</text>
</comment>
<dbReference type="InterPro" id="IPR050975">
    <property type="entry name" value="Sleep_regulator"/>
</dbReference>
<evidence type="ECO:0000313" key="10">
    <source>
        <dbReference type="EMBL" id="KAG8225706.1"/>
    </source>
</evidence>
<evidence type="ECO:0000256" key="1">
    <source>
        <dbReference type="ARBA" id="ARBA00004589"/>
    </source>
</evidence>
<keyword evidence="7" id="KW-0449">Lipoprotein</keyword>
<dbReference type="GO" id="GO:0032222">
    <property type="term" value="P:regulation of synaptic transmission, cholinergic"/>
    <property type="evidence" value="ECO:0007669"/>
    <property type="project" value="InterPro"/>
</dbReference>
<evidence type="ECO:0000256" key="3">
    <source>
        <dbReference type="ARBA" id="ARBA00022692"/>
    </source>
</evidence>
<keyword evidence="3 8" id="KW-0812">Transmembrane</keyword>
<evidence type="ECO:0008006" key="12">
    <source>
        <dbReference type="Google" id="ProtNLM"/>
    </source>
</evidence>
<proteinExistence type="predicted"/>
<keyword evidence="2" id="KW-0336">GPI-anchor</keyword>
<dbReference type="OrthoDB" id="8188641at2759"/>
<evidence type="ECO:0000256" key="4">
    <source>
        <dbReference type="ARBA" id="ARBA00022729"/>
    </source>
</evidence>
<evidence type="ECO:0000313" key="11">
    <source>
        <dbReference type="Proteomes" id="UP000792457"/>
    </source>
</evidence>
<evidence type="ECO:0000256" key="9">
    <source>
        <dbReference type="SAM" id="SignalP"/>
    </source>
</evidence>
<keyword evidence="8" id="KW-0472">Membrane</keyword>
<keyword evidence="5 8" id="KW-1133">Transmembrane helix</keyword>
<feature type="chain" id="PRO_5035466130" description="Protein sleepless" evidence="9">
    <location>
        <begin position="25"/>
        <end position="145"/>
    </location>
</feature>
<comment type="subcellular location">
    <subcellularLocation>
        <location evidence="1">Membrane</location>
        <topology evidence="1">Lipid-anchor</topology>
        <topology evidence="1">GPI-anchor</topology>
    </subcellularLocation>
</comment>
<dbReference type="InterPro" id="IPR031424">
    <property type="entry name" value="QVR-like"/>
</dbReference>
<accession>A0A8K0JZT4</accession>
<feature type="transmembrane region" description="Helical" evidence="8">
    <location>
        <begin position="126"/>
        <end position="144"/>
    </location>
</feature>
<dbReference type="PANTHER" id="PTHR33562">
    <property type="entry name" value="ATILLA, ISOFORM B-RELATED-RELATED"/>
    <property type="match status" value="1"/>
</dbReference>